<dbReference type="InterPro" id="IPR050659">
    <property type="entry name" value="Peptidase_M24B"/>
</dbReference>
<dbReference type="PANTHER" id="PTHR46112">
    <property type="entry name" value="AMINOPEPTIDASE"/>
    <property type="match status" value="1"/>
</dbReference>
<dbReference type="InterPro" id="IPR036005">
    <property type="entry name" value="Creatinase/aminopeptidase-like"/>
</dbReference>
<dbReference type="InterPro" id="IPR000994">
    <property type="entry name" value="Pept_M24"/>
</dbReference>
<reference evidence="2 3" key="1">
    <citation type="journal article" date="2013" name="Genome Announc.">
        <title>Draft Genome Sequence of the Cellulolytic, Mesophilic, Anaerobic Bacterium Clostridium termitidis Strain CT1112 (DSM 5398).</title>
        <authorList>
            <person name="Lal S."/>
            <person name="Ramachandran U."/>
            <person name="Zhang X."/>
            <person name="Munir R."/>
            <person name="Sparling R."/>
            <person name="Levin D.B."/>
        </authorList>
    </citation>
    <scope>NUCLEOTIDE SEQUENCE [LARGE SCALE GENOMIC DNA]</scope>
    <source>
        <strain evidence="2 3">CT1112</strain>
    </source>
</reference>
<dbReference type="GO" id="GO:0004177">
    <property type="term" value="F:aminopeptidase activity"/>
    <property type="evidence" value="ECO:0007669"/>
    <property type="project" value="UniProtKB-KW"/>
</dbReference>
<dbReference type="EMBL" id="AORV01000054">
    <property type="protein sequence ID" value="EMS70434.1"/>
    <property type="molecule type" value="Genomic_DNA"/>
</dbReference>
<dbReference type="Proteomes" id="UP000014155">
    <property type="component" value="Unassembled WGS sequence"/>
</dbReference>
<gene>
    <name evidence="2" type="ORF">CTER_3778</name>
</gene>
<evidence type="ECO:0000313" key="3">
    <source>
        <dbReference type="Proteomes" id="UP000014155"/>
    </source>
</evidence>
<dbReference type="Gene3D" id="3.90.230.10">
    <property type="entry name" value="Creatinase/methionine aminopeptidase superfamily"/>
    <property type="match status" value="1"/>
</dbReference>
<evidence type="ECO:0000259" key="1">
    <source>
        <dbReference type="Pfam" id="PF00557"/>
    </source>
</evidence>
<dbReference type="SUPFAM" id="SSF53092">
    <property type="entry name" value="Creatinase/prolidase N-terminal domain"/>
    <property type="match status" value="1"/>
</dbReference>
<dbReference type="PANTHER" id="PTHR46112:SF3">
    <property type="entry name" value="AMINOPEPTIDASE YPDF"/>
    <property type="match status" value="1"/>
</dbReference>
<dbReference type="InterPro" id="IPR029149">
    <property type="entry name" value="Creatin/AminoP/Spt16_N"/>
</dbReference>
<dbReference type="AlphaFoldDB" id="S0FMV0"/>
<dbReference type="eggNOG" id="COG0006">
    <property type="taxonomic scope" value="Bacteria"/>
</dbReference>
<name>S0FMV0_RUMCE</name>
<organism evidence="2 3">
    <name type="scientific">Ruminiclostridium cellobioparum subsp. termitidis CT1112</name>
    <dbReference type="NCBI Taxonomy" id="1195236"/>
    <lineage>
        <taxon>Bacteria</taxon>
        <taxon>Bacillati</taxon>
        <taxon>Bacillota</taxon>
        <taxon>Clostridia</taxon>
        <taxon>Eubacteriales</taxon>
        <taxon>Oscillospiraceae</taxon>
        <taxon>Ruminiclostridium</taxon>
    </lineage>
</organism>
<evidence type="ECO:0000313" key="2">
    <source>
        <dbReference type="EMBL" id="EMS70434.1"/>
    </source>
</evidence>
<keyword evidence="2" id="KW-0378">Hydrolase</keyword>
<dbReference type="CDD" id="cd01066">
    <property type="entry name" value="APP_MetAP"/>
    <property type="match status" value="1"/>
</dbReference>
<keyword evidence="3" id="KW-1185">Reference proteome</keyword>
<sequence>MNEFQTKLDKVKRFLDEKGSDGIILSKRESFSWLTCGAHDFVAKFSETGVADLIVMKDKCYVAVSEIERCRMMDEEIKIPDFELVSFDWYRNKNDVIGQLTRGRKVASDTGNFNTPNLCEDFRRLRFSLCAEETGRLEELCSRIAIAVQETCREIYVGDTEHEIAANIGSKLMKQGIQLPVCLIAADDRIRKYRHPVPTGNKVKKYALVVVGAEKYGLYVSMSRMVSFGEPDDEILRKQKACLEVDAALIRNTVVGTGVSDIFKAAVNKYEMTGFAGEWKFHHQGGAAGYRAREFLGNFDTEELVQENQMYAWNPTISGTKSEDTILATLQGPRILTEIPGWPMRKIIIDGQEIMRPDILVR</sequence>
<dbReference type="SUPFAM" id="SSF55920">
    <property type="entry name" value="Creatinase/aminopeptidase"/>
    <property type="match status" value="1"/>
</dbReference>
<keyword evidence="2" id="KW-0031">Aminopeptidase</keyword>
<dbReference type="PATRIC" id="fig|1195236.3.peg.3993"/>
<dbReference type="STRING" id="1195236.CTER_3778"/>
<feature type="domain" description="Peptidase M24" evidence="1">
    <location>
        <begin position="138"/>
        <end position="328"/>
    </location>
</feature>
<accession>S0FMV0</accession>
<proteinExistence type="predicted"/>
<comment type="caution">
    <text evidence="2">The sequence shown here is derived from an EMBL/GenBank/DDBJ whole genome shotgun (WGS) entry which is preliminary data.</text>
</comment>
<keyword evidence="2" id="KW-0645">Protease</keyword>
<dbReference type="Pfam" id="PF00557">
    <property type="entry name" value="Peptidase_M24"/>
    <property type="match status" value="1"/>
</dbReference>
<dbReference type="RefSeq" id="WP_004628309.1">
    <property type="nucleotide sequence ID" value="NZ_AORV01000054.1"/>
</dbReference>
<protein>
    <submittedName>
        <fullName evidence="2">Xaa-Pro aminopeptidase</fullName>
    </submittedName>
</protein>